<dbReference type="AlphaFoldDB" id="E9HK12"/>
<evidence type="ECO:0000256" key="1">
    <source>
        <dbReference type="SAM" id="MobiDB-lite"/>
    </source>
</evidence>
<organism evidence="2 3">
    <name type="scientific">Daphnia pulex</name>
    <name type="common">Water flea</name>
    <dbReference type="NCBI Taxonomy" id="6669"/>
    <lineage>
        <taxon>Eukaryota</taxon>
        <taxon>Metazoa</taxon>
        <taxon>Ecdysozoa</taxon>
        <taxon>Arthropoda</taxon>
        <taxon>Crustacea</taxon>
        <taxon>Branchiopoda</taxon>
        <taxon>Diplostraca</taxon>
        <taxon>Cladocera</taxon>
        <taxon>Anomopoda</taxon>
        <taxon>Daphniidae</taxon>
        <taxon>Daphnia</taxon>
    </lineage>
</organism>
<dbReference type="EMBL" id="GL732666">
    <property type="protein sequence ID" value="EFX67909.1"/>
    <property type="molecule type" value="Genomic_DNA"/>
</dbReference>
<dbReference type="HOGENOM" id="CLU_1972695_0_0_1"/>
<dbReference type="InParanoid" id="E9HK12"/>
<name>E9HK12_DAPPU</name>
<keyword evidence="3" id="KW-1185">Reference proteome</keyword>
<dbReference type="Proteomes" id="UP000000305">
    <property type="component" value="Unassembled WGS sequence"/>
</dbReference>
<evidence type="ECO:0000313" key="3">
    <source>
        <dbReference type="Proteomes" id="UP000000305"/>
    </source>
</evidence>
<evidence type="ECO:0000313" key="2">
    <source>
        <dbReference type="EMBL" id="EFX67909.1"/>
    </source>
</evidence>
<proteinExistence type="predicted"/>
<accession>E9HK12</accession>
<feature type="region of interest" description="Disordered" evidence="1">
    <location>
        <begin position="15"/>
        <end position="43"/>
    </location>
</feature>
<reference evidence="2 3" key="1">
    <citation type="journal article" date="2011" name="Science">
        <title>The ecoresponsive genome of Daphnia pulex.</title>
        <authorList>
            <person name="Colbourne J.K."/>
            <person name="Pfrender M.E."/>
            <person name="Gilbert D."/>
            <person name="Thomas W.K."/>
            <person name="Tucker A."/>
            <person name="Oakley T.H."/>
            <person name="Tokishita S."/>
            <person name="Aerts A."/>
            <person name="Arnold G.J."/>
            <person name="Basu M.K."/>
            <person name="Bauer D.J."/>
            <person name="Caceres C.E."/>
            <person name="Carmel L."/>
            <person name="Casola C."/>
            <person name="Choi J.H."/>
            <person name="Detter J.C."/>
            <person name="Dong Q."/>
            <person name="Dusheyko S."/>
            <person name="Eads B.D."/>
            <person name="Frohlich T."/>
            <person name="Geiler-Samerotte K.A."/>
            <person name="Gerlach D."/>
            <person name="Hatcher P."/>
            <person name="Jogdeo S."/>
            <person name="Krijgsveld J."/>
            <person name="Kriventseva E.V."/>
            <person name="Kultz D."/>
            <person name="Laforsch C."/>
            <person name="Lindquist E."/>
            <person name="Lopez J."/>
            <person name="Manak J.R."/>
            <person name="Muller J."/>
            <person name="Pangilinan J."/>
            <person name="Patwardhan R.P."/>
            <person name="Pitluck S."/>
            <person name="Pritham E.J."/>
            <person name="Rechtsteiner A."/>
            <person name="Rho M."/>
            <person name="Rogozin I.B."/>
            <person name="Sakarya O."/>
            <person name="Salamov A."/>
            <person name="Schaack S."/>
            <person name="Shapiro H."/>
            <person name="Shiga Y."/>
            <person name="Skalitzky C."/>
            <person name="Smith Z."/>
            <person name="Souvorov A."/>
            <person name="Sung W."/>
            <person name="Tang Z."/>
            <person name="Tsuchiya D."/>
            <person name="Tu H."/>
            <person name="Vos H."/>
            <person name="Wang M."/>
            <person name="Wolf Y.I."/>
            <person name="Yamagata H."/>
            <person name="Yamada T."/>
            <person name="Ye Y."/>
            <person name="Shaw J.R."/>
            <person name="Andrews J."/>
            <person name="Crease T.J."/>
            <person name="Tang H."/>
            <person name="Lucas S.M."/>
            <person name="Robertson H.M."/>
            <person name="Bork P."/>
            <person name="Koonin E.V."/>
            <person name="Zdobnov E.M."/>
            <person name="Grigoriev I.V."/>
            <person name="Lynch M."/>
            <person name="Boore J.L."/>
        </authorList>
    </citation>
    <scope>NUCLEOTIDE SEQUENCE [LARGE SCALE GENOMIC DNA]</scope>
</reference>
<sequence>MSHLLLQKLFRMLEDPPIQNKPSSPTRSIEEADATQGAKDPPISNKQIISRFKLPMFIRWLVLDGWHPSDVSSNSSNSTELQLSAQRFSLFPLLRETSITGGEMTTLLLLFNSVGLLGLFGKVNGKC</sequence>
<dbReference type="KEGG" id="dpx:DAPPUDRAFT_260884"/>
<protein>
    <submittedName>
        <fullName evidence="2">Uncharacterized protein</fullName>
    </submittedName>
</protein>
<gene>
    <name evidence="2" type="ORF">DAPPUDRAFT_260884</name>
</gene>